<dbReference type="InterPro" id="IPR037294">
    <property type="entry name" value="ABC_BtuC-like"/>
</dbReference>
<proteinExistence type="inferred from homology"/>
<dbReference type="PANTHER" id="PTHR30472:SF25">
    <property type="entry name" value="ABC TRANSPORTER PERMEASE PROTEIN MJ0876-RELATED"/>
    <property type="match status" value="1"/>
</dbReference>
<feature type="transmembrane region" description="Helical" evidence="8">
    <location>
        <begin position="163"/>
        <end position="184"/>
    </location>
</feature>
<feature type="transmembrane region" description="Helical" evidence="8">
    <location>
        <begin position="252"/>
        <end position="280"/>
    </location>
</feature>
<evidence type="ECO:0000256" key="6">
    <source>
        <dbReference type="ARBA" id="ARBA00022989"/>
    </source>
</evidence>
<dbReference type="RefSeq" id="WP_204701902.1">
    <property type="nucleotide sequence ID" value="NZ_JAFBDQ010000009.1"/>
</dbReference>
<dbReference type="GO" id="GO:0033214">
    <property type="term" value="P:siderophore-iron import into cell"/>
    <property type="evidence" value="ECO:0007669"/>
    <property type="project" value="TreeGrafter"/>
</dbReference>
<evidence type="ECO:0000256" key="8">
    <source>
        <dbReference type="SAM" id="Phobius"/>
    </source>
</evidence>
<evidence type="ECO:0000256" key="4">
    <source>
        <dbReference type="ARBA" id="ARBA00022475"/>
    </source>
</evidence>
<dbReference type="AlphaFoldDB" id="A0A938XPL0"/>
<gene>
    <name evidence="9" type="ORF">JOC47_001997</name>
</gene>
<dbReference type="EMBL" id="JAFBDQ010000009">
    <property type="protein sequence ID" value="MBM7557143.1"/>
    <property type="molecule type" value="Genomic_DNA"/>
</dbReference>
<evidence type="ECO:0000313" key="10">
    <source>
        <dbReference type="Proteomes" id="UP000774000"/>
    </source>
</evidence>
<evidence type="ECO:0000256" key="1">
    <source>
        <dbReference type="ARBA" id="ARBA00004651"/>
    </source>
</evidence>
<dbReference type="CDD" id="cd06550">
    <property type="entry name" value="TM_ABC_iron-siderophores_like"/>
    <property type="match status" value="1"/>
</dbReference>
<dbReference type="FunFam" id="1.10.3470.10:FF:000001">
    <property type="entry name" value="Vitamin B12 ABC transporter permease BtuC"/>
    <property type="match status" value="1"/>
</dbReference>
<name>A0A938XPL0_9FIRM</name>
<keyword evidence="7 8" id="KW-0472">Membrane</keyword>
<organism evidence="9 10">
    <name type="scientific">Halanaerobacter jeridensis</name>
    <dbReference type="NCBI Taxonomy" id="706427"/>
    <lineage>
        <taxon>Bacteria</taxon>
        <taxon>Bacillati</taxon>
        <taxon>Bacillota</taxon>
        <taxon>Clostridia</taxon>
        <taxon>Halanaerobiales</taxon>
        <taxon>Halobacteroidaceae</taxon>
        <taxon>Halanaerobacter</taxon>
    </lineage>
</organism>
<reference evidence="9" key="1">
    <citation type="submission" date="2021-01" db="EMBL/GenBank/DDBJ databases">
        <title>Genomic Encyclopedia of Type Strains, Phase IV (KMG-IV): sequencing the most valuable type-strain genomes for metagenomic binning, comparative biology and taxonomic classification.</title>
        <authorList>
            <person name="Goeker M."/>
        </authorList>
    </citation>
    <scope>NUCLEOTIDE SEQUENCE</scope>
    <source>
        <strain evidence="9">DSM 23230</strain>
    </source>
</reference>
<comment type="subcellular location">
    <subcellularLocation>
        <location evidence="1">Cell membrane</location>
        <topology evidence="1">Multi-pass membrane protein</topology>
    </subcellularLocation>
</comment>
<comment type="similarity">
    <text evidence="2">Belongs to the binding-protein-dependent transport system permease family. FecCD subfamily.</text>
</comment>
<dbReference type="SUPFAM" id="SSF81345">
    <property type="entry name" value="ABC transporter involved in vitamin B12 uptake, BtuC"/>
    <property type="match status" value="1"/>
</dbReference>
<dbReference type="Pfam" id="PF01032">
    <property type="entry name" value="FecCD"/>
    <property type="match status" value="1"/>
</dbReference>
<dbReference type="GO" id="GO:0005886">
    <property type="term" value="C:plasma membrane"/>
    <property type="evidence" value="ECO:0007669"/>
    <property type="project" value="UniProtKB-SubCell"/>
</dbReference>
<evidence type="ECO:0000313" key="9">
    <source>
        <dbReference type="EMBL" id="MBM7557143.1"/>
    </source>
</evidence>
<feature type="transmembrane region" description="Helical" evidence="8">
    <location>
        <begin position="292"/>
        <end position="312"/>
    </location>
</feature>
<evidence type="ECO:0000256" key="3">
    <source>
        <dbReference type="ARBA" id="ARBA00022448"/>
    </source>
</evidence>
<feature type="transmembrane region" description="Helical" evidence="8">
    <location>
        <begin position="204"/>
        <end position="226"/>
    </location>
</feature>
<keyword evidence="10" id="KW-1185">Reference proteome</keyword>
<evidence type="ECO:0000256" key="5">
    <source>
        <dbReference type="ARBA" id="ARBA00022692"/>
    </source>
</evidence>
<dbReference type="Proteomes" id="UP000774000">
    <property type="component" value="Unassembled WGS sequence"/>
</dbReference>
<feature type="transmembrane region" description="Helical" evidence="8">
    <location>
        <begin position="74"/>
        <end position="95"/>
    </location>
</feature>
<protein>
    <submittedName>
        <fullName evidence="9">Iron complex transport system permease protein</fullName>
    </submittedName>
</protein>
<feature type="transmembrane region" description="Helical" evidence="8">
    <location>
        <begin position="127"/>
        <end position="151"/>
    </location>
</feature>
<sequence>MQKKRKSWNLILLGLLLFLVLIIITAVSLGAVEIPLGHVIKIILAKIPFLKELTQISDVGVHETIIFKIRLPRVLLAGLVGLALATSGTVFQALLKNPMADPYVIGISSGASLGATLGLVLDLEFEFLALNTIPLFAFLGAVITVFIVYKLAQVGDKISVSTLLLAGVAVGAFLSALVSLLMVFNNDSMQQIVYWMMGSLSSKGWQQVEMIWLYIIGGYIIIHLFAKDLNVLLLGAETAQSLGLEVEFLKKILLVTASLLAGAAVAGSGIIGFVGLIIPHLVRLLVGPDHRILIPSSALVGAIFLISTDIFARTVIAPTEIPVGIITSLFGGPFFLYLLNKKKKTAGF</sequence>
<keyword evidence="5 8" id="KW-0812">Transmembrane</keyword>
<evidence type="ECO:0000256" key="7">
    <source>
        <dbReference type="ARBA" id="ARBA00023136"/>
    </source>
</evidence>
<dbReference type="GO" id="GO:0022857">
    <property type="term" value="F:transmembrane transporter activity"/>
    <property type="evidence" value="ECO:0007669"/>
    <property type="project" value="InterPro"/>
</dbReference>
<dbReference type="PANTHER" id="PTHR30472">
    <property type="entry name" value="FERRIC ENTEROBACTIN TRANSPORT SYSTEM PERMEASE PROTEIN"/>
    <property type="match status" value="1"/>
</dbReference>
<comment type="caution">
    <text evidence="9">The sequence shown here is derived from an EMBL/GenBank/DDBJ whole genome shotgun (WGS) entry which is preliminary data.</text>
</comment>
<keyword evidence="6 8" id="KW-1133">Transmembrane helix</keyword>
<keyword evidence="3" id="KW-0813">Transport</keyword>
<accession>A0A938XPL0</accession>
<dbReference type="InterPro" id="IPR000522">
    <property type="entry name" value="ABC_transptr_permease_BtuC"/>
</dbReference>
<dbReference type="Gene3D" id="1.10.3470.10">
    <property type="entry name" value="ABC transporter involved in vitamin B12 uptake, BtuC"/>
    <property type="match status" value="1"/>
</dbReference>
<keyword evidence="4" id="KW-1003">Cell membrane</keyword>
<feature type="transmembrane region" description="Helical" evidence="8">
    <location>
        <begin position="321"/>
        <end position="339"/>
    </location>
</feature>
<feature type="transmembrane region" description="Helical" evidence="8">
    <location>
        <begin position="102"/>
        <end position="121"/>
    </location>
</feature>
<evidence type="ECO:0000256" key="2">
    <source>
        <dbReference type="ARBA" id="ARBA00007935"/>
    </source>
</evidence>